<evidence type="ECO:0000256" key="1">
    <source>
        <dbReference type="SAM" id="Phobius"/>
    </source>
</evidence>
<accession>A0A6C0HJI8</accession>
<evidence type="ECO:0000313" key="2">
    <source>
        <dbReference type="EMBL" id="QHT80659.1"/>
    </source>
</evidence>
<name>A0A6C0HJI8_9ZZZZ</name>
<organism evidence="2">
    <name type="scientific">viral metagenome</name>
    <dbReference type="NCBI Taxonomy" id="1070528"/>
    <lineage>
        <taxon>unclassified sequences</taxon>
        <taxon>metagenomes</taxon>
        <taxon>organismal metagenomes</taxon>
    </lineage>
</organism>
<reference evidence="2" key="1">
    <citation type="journal article" date="2020" name="Nature">
        <title>Giant virus diversity and host interactions through global metagenomics.</title>
        <authorList>
            <person name="Schulz F."/>
            <person name="Roux S."/>
            <person name="Paez-Espino D."/>
            <person name="Jungbluth S."/>
            <person name="Walsh D.A."/>
            <person name="Denef V.J."/>
            <person name="McMahon K.D."/>
            <person name="Konstantinidis K.T."/>
            <person name="Eloe-Fadrosh E.A."/>
            <person name="Kyrpides N.C."/>
            <person name="Woyke T."/>
        </authorList>
    </citation>
    <scope>NUCLEOTIDE SEQUENCE</scope>
    <source>
        <strain evidence="2">GVMAG-M-3300023184-121</strain>
    </source>
</reference>
<protein>
    <submittedName>
        <fullName evidence="2">Uncharacterized protein</fullName>
    </submittedName>
</protein>
<keyword evidence="1" id="KW-1133">Transmembrane helix</keyword>
<sequence length="115" mass="12026">MAYPKGMGIGAMFVLLILAVGVLPLIVRMIDRMEPHFIISGFQDSASVQQAHTKQVQVPAGAAASMASTYHPDSMCRSPNGSGQPCPEGTFCDGVTQSCVPTYVGGSVPDTGYFA</sequence>
<keyword evidence="1" id="KW-0472">Membrane</keyword>
<feature type="transmembrane region" description="Helical" evidence="1">
    <location>
        <begin position="6"/>
        <end position="27"/>
    </location>
</feature>
<keyword evidence="1" id="KW-0812">Transmembrane</keyword>
<dbReference type="EMBL" id="MN739974">
    <property type="protein sequence ID" value="QHT80659.1"/>
    <property type="molecule type" value="Genomic_DNA"/>
</dbReference>
<dbReference type="AlphaFoldDB" id="A0A6C0HJI8"/>
<proteinExistence type="predicted"/>